<comment type="caution">
    <text evidence="2">The sequence shown here is derived from an EMBL/GenBank/DDBJ whole genome shotgun (WGS) entry which is preliminary data.</text>
</comment>
<feature type="transmembrane region" description="Helical" evidence="1">
    <location>
        <begin position="96"/>
        <end position="118"/>
    </location>
</feature>
<evidence type="ECO:0000256" key="1">
    <source>
        <dbReference type="SAM" id="Phobius"/>
    </source>
</evidence>
<dbReference type="EMBL" id="CAKOAT010000001">
    <property type="protein sequence ID" value="CAH8281973.1"/>
    <property type="molecule type" value="Genomic_DNA"/>
</dbReference>
<name>A0ABC8IR21_ERUVS</name>
<accession>A0ABC8IR21</accession>
<evidence type="ECO:0000313" key="3">
    <source>
        <dbReference type="Proteomes" id="UP001642260"/>
    </source>
</evidence>
<sequence>MMCEREGVGYRSIPRSLAIDDSLYVSEISSRVGTKKSKGVFEFLVFLLFLSDLDLVFDWFLWEFRISRMLVSPCPSSGSPALWVRLRVSWRRRERASFNGSISGLNVFVFFLCFLFPFRVANITGRFKLKFMYRSLIRFNLI</sequence>
<dbReference type="AlphaFoldDB" id="A0ABC8IR21"/>
<reference evidence="2 3" key="1">
    <citation type="submission" date="2022-03" db="EMBL/GenBank/DDBJ databases">
        <authorList>
            <person name="Macdonald S."/>
            <person name="Ahmed S."/>
            <person name="Newling K."/>
        </authorList>
    </citation>
    <scope>NUCLEOTIDE SEQUENCE [LARGE SCALE GENOMIC DNA]</scope>
</reference>
<keyword evidence="3" id="KW-1185">Reference proteome</keyword>
<keyword evidence="1" id="KW-0472">Membrane</keyword>
<organism evidence="2 3">
    <name type="scientific">Eruca vesicaria subsp. sativa</name>
    <name type="common">Garden rocket</name>
    <name type="synonym">Eruca sativa</name>
    <dbReference type="NCBI Taxonomy" id="29727"/>
    <lineage>
        <taxon>Eukaryota</taxon>
        <taxon>Viridiplantae</taxon>
        <taxon>Streptophyta</taxon>
        <taxon>Embryophyta</taxon>
        <taxon>Tracheophyta</taxon>
        <taxon>Spermatophyta</taxon>
        <taxon>Magnoliopsida</taxon>
        <taxon>eudicotyledons</taxon>
        <taxon>Gunneridae</taxon>
        <taxon>Pentapetalae</taxon>
        <taxon>rosids</taxon>
        <taxon>malvids</taxon>
        <taxon>Brassicales</taxon>
        <taxon>Brassicaceae</taxon>
        <taxon>Brassiceae</taxon>
        <taxon>Eruca</taxon>
    </lineage>
</organism>
<evidence type="ECO:0000313" key="2">
    <source>
        <dbReference type="EMBL" id="CAH8281973.1"/>
    </source>
</evidence>
<feature type="transmembrane region" description="Helical" evidence="1">
    <location>
        <begin position="40"/>
        <end position="62"/>
    </location>
</feature>
<keyword evidence="1" id="KW-0812">Transmembrane</keyword>
<proteinExistence type="predicted"/>
<keyword evidence="1" id="KW-1133">Transmembrane helix</keyword>
<protein>
    <recommendedName>
        <fullName evidence="4">Transmembrane protein</fullName>
    </recommendedName>
</protein>
<dbReference type="Proteomes" id="UP001642260">
    <property type="component" value="Unassembled WGS sequence"/>
</dbReference>
<evidence type="ECO:0008006" key="4">
    <source>
        <dbReference type="Google" id="ProtNLM"/>
    </source>
</evidence>
<gene>
    <name evidence="2" type="ORF">ERUC_LOCUS236</name>
</gene>